<dbReference type="OrthoDB" id="8968066at2"/>
<evidence type="ECO:0000256" key="3">
    <source>
        <dbReference type="ARBA" id="ARBA00022833"/>
    </source>
</evidence>
<dbReference type="EMBL" id="ABLD01000002">
    <property type="protein sequence ID" value="EDT12297.1"/>
    <property type="molecule type" value="Genomic_DNA"/>
</dbReference>
<feature type="binding site" evidence="4">
    <location>
        <position position="113"/>
    </location>
    <ligand>
        <name>Zn(2+)</name>
        <dbReference type="ChEBI" id="CHEBI:29105"/>
    </ligand>
</feature>
<keyword evidence="3 4" id="KW-0862">Zinc</keyword>
<evidence type="ECO:0008006" key="7">
    <source>
        <dbReference type="Google" id="ProtNLM"/>
    </source>
</evidence>
<sequence length="197" mass="22156">MPNFNDFQFRKQPWYDASTIRDLIPTFIPMKTIVVYCFDPRASEIPKKVAEHFGEIYPGENIIDEHGSRVGHTATLFTVSNAGGRAVAALQSVSTMEFLFRMQNVVVVHHSFCGATAFTADGIIDAFHHDHGADISKSYDHDSLCIEDYEKSLKYDVELLRASPGVPKHFNLYGLFYNIDTGELTEVVRDIPARKPA</sequence>
<dbReference type="AlphaFoldDB" id="B1FUI7"/>
<keyword evidence="6" id="KW-1185">Reference proteome</keyword>
<dbReference type="PANTHER" id="PTHR43175:SF3">
    <property type="entry name" value="CARBON DISULFIDE HYDROLASE"/>
    <property type="match status" value="1"/>
</dbReference>
<dbReference type="SUPFAM" id="SSF53056">
    <property type="entry name" value="beta-carbonic anhydrase, cab"/>
    <property type="match status" value="1"/>
</dbReference>
<comment type="cofactor">
    <cofactor evidence="4">
        <name>Zn(2+)</name>
        <dbReference type="ChEBI" id="CHEBI:29105"/>
    </cofactor>
    <text evidence="4">Binds 1 zinc ion per subunit.</text>
</comment>
<dbReference type="SMART" id="SM00947">
    <property type="entry name" value="Pro_CA"/>
    <property type="match status" value="1"/>
</dbReference>
<comment type="similarity">
    <text evidence="1">Belongs to the beta-class carbonic anhydrase family.</text>
</comment>
<comment type="caution">
    <text evidence="5">The sequence shown here is derived from an EMBL/GenBank/DDBJ whole genome shotgun (WGS) entry which is preliminary data.</text>
</comment>
<dbReference type="PANTHER" id="PTHR43175">
    <property type="entry name" value="CARBONIC ANHYDRASE"/>
    <property type="match status" value="1"/>
</dbReference>
<evidence type="ECO:0000256" key="1">
    <source>
        <dbReference type="ARBA" id="ARBA00006217"/>
    </source>
</evidence>
<dbReference type="Proteomes" id="UP000005045">
    <property type="component" value="Unassembled WGS sequence"/>
</dbReference>
<dbReference type="InterPro" id="IPR001765">
    <property type="entry name" value="Carbonic_anhydrase"/>
</dbReference>
<dbReference type="InterPro" id="IPR036874">
    <property type="entry name" value="Carbonic_anhydrase_sf"/>
</dbReference>
<dbReference type="Gene3D" id="3.40.1050.10">
    <property type="entry name" value="Carbonic anhydrase"/>
    <property type="match status" value="1"/>
</dbReference>
<dbReference type="GO" id="GO:0008270">
    <property type="term" value="F:zinc ion binding"/>
    <property type="evidence" value="ECO:0007669"/>
    <property type="project" value="InterPro"/>
</dbReference>
<keyword evidence="2 4" id="KW-0479">Metal-binding</keyword>
<protein>
    <recommendedName>
        <fullName evidence="7">Carbonic anhydrase</fullName>
    </recommendedName>
</protein>
<dbReference type="RefSeq" id="WP_006047421.1">
    <property type="nucleotide sequence ID" value="NZ_ABLD01000002.1"/>
</dbReference>
<proteinExistence type="inferred from homology"/>
<evidence type="ECO:0000313" key="6">
    <source>
        <dbReference type="Proteomes" id="UP000005045"/>
    </source>
</evidence>
<organism evidence="5 6">
    <name type="scientific">Paraburkholderia graminis (strain ATCC 700544 / DSM 17151 / LMG 18924 / NCIMB 13744 / C4D1M)</name>
    <dbReference type="NCBI Taxonomy" id="396598"/>
    <lineage>
        <taxon>Bacteria</taxon>
        <taxon>Pseudomonadati</taxon>
        <taxon>Pseudomonadota</taxon>
        <taxon>Betaproteobacteria</taxon>
        <taxon>Burkholderiales</taxon>
        <taxon>Burkholderiaceae</taxon>
        <taxon>Paraburkholderia</taxon>
    </lineage>
</organism>
<dbReference type="GO" id="GO:0004089">
    <property type="term" value="F:carbonate dehydratase activity"/>
    <property type="evidence" value="ECO:0007669"/>
    <property type="project" value="InterPro"/>
</dbReference>
<name>B1FUI7_PARG4</name>
<reference evidence="5 6" key="1">
    <citation type="submission" date="2008-03" db="EMBL/GenBank/DDBJ databases">
        <title>Sequencing of the draft genome and assembly of Burkholderia graminis C4D1M.</title>
        <authorList>
            <consortium name="US DOE Joint Genome Institute (JGI-PGF)"/>
            <person name="Copeland A."/>
            <person name="Lucas S."/>
            <person name="Lapidus A."/>
            <person name="Glavina del Rio T."/>
            <person name="Dalin E."/>
            <person name="Tice H."/>
            <person name="Bruce D."/>
            <person name="Goodwin L."/>
            <person name="Pitluck S."/>
            <person name="Larimer F."/>
            <person name="Land M.L."/>
            <person name="Hauser L."/>
            <person name="Tiedje J."/>
            <person name="Richardson P."/>
        </authorList>
    </citation>
    <scope>NUCLEOTIDE SEQUENCE [LARGE SCALE GENOMIC DNA]</scope>
    <source>
        <strain evidence="6">ATCC 700544 / DSM 17151 / LMG 18924 / NCIMB 13744 / C4D1M</strain>
    </source>
</reference>
<feature type="binding site" evidence="4">
    <location>
        <position position="110"/>
    </location>
    <ligand>
        <name>Zn(2+)</name>
        <dbReference type="ChEBI" id="CHEBI:29105"/>
    </ligand>
</feature>
<gene>
    <name evidence="5" type="ORF">BgramDRAFT_0861</name>
</gene>
<evidence type="ECO:0000313" key="5">
    <source>
        <dbReference type="EMBL" id="EDT12297.1"/>
    </source>
</evidence>
<evidence type="ECO:0000256" key="2">
    <source>
        <dbReference type="ARBA" id="ARBA00022723"/>
    </source>
</evidence>
<accession>B1FUI7</accession>
<evidence type="ECO:0000256" key="4">
    <source>
        <dbReference type="PIRSR" id="PIRSR601765-1"/>
    </source>
</evidence>